<comment type="similarity">
    <text evidence="1">Belongs to the gemin-2 family.</text>
</comment>
<dbReference type="PANTHER" id="PTHR12794">
    <property type="entry name" value="GEMIN2"/>
    <property type="match status" value="1"/>
</dbReference>
<comment type="caution">
    <text evidence="3">The sequence shown here is derived from an EMBL/GenBank/DDBJ whole genome shotgun (WGS) entry which is preliminary data.</text>
</comment>
<gene>
    <name evidence="3" type="ORF">EJ08DRAFT_665326</name>
</gene>
<dbReference type="GO" id="GO:0032797">
    <property type="term" value="C:SMN complex"/>
    <property type="evidence" value="ECO:0007669"/>
    <property type="project" value="TreeGrafter"/>
</dbReference>
<dbReference type="Pfam" id="PF04938">
    <property type="entry name" value="SIP1"/>
    <property type="match status" value="1"/>
</dbReference>
<dbReference type="AlphaFoldDB" id="A0A9P4NH14"/>
<evidence type="ECO:0000313" key="4">
    <source>
        <dbReference type="Proteomes" id="UP000800235"/>
    </source>
</evidence>
<dbReference type="Gene3D" id="1.20.58.1070">
    <property type="match status" value="1"/>
</dbReference>
<dbReference type="GO" id="GO:0005634">
    <property type="term" value="C:nucleus"/>
    <property type="evidence" value="ECO:0007669"/>
    <property type="project" value="TreeGrafter"/>
</dbReference>
<dbReference type="GO" id="GO:0000387">
    <property type="term" value="P:spliceosomal snRNP assembly"/>
    <property type="evidence" value="ECO:0007669"/>
    <property type="project" value="InterPro"/>
</dbReference>
<feature type="compositionally biased region" description="Basic residues" evidence="2">
    <location>
        <begin position="417"/>
        <end position="428"/>
    </location>
</feature>
<keyword evidence="4" id="KW-1185">Reference proteome</keyword>
<feature type="region of interest" description="Disordered" evidence="2">
    <location>
        <begin position="1"/>
        <end position="52"/>
    </location>
</feature>
<feature type="compositionally biased region" description="Basic and acidic residues" evidence="2">
    <location>
        <begin position="523"/>
        <end position="536"/>
    </location>
</feature>
<dbReference type="InterPro" id="IPR035426">
    <property type="entry name" value="Gemin2/Brr1"/>
</dbReference>
<organism evidence="3 4">
    <name type="scientific">Tothia fuscella</name>
    <dbReference type="NCBI Taxonomy" id="1048955"/>
    <lineage>
        <taxon>Eukaryota</taxon>
        <taxon>Fungi</taxon>
        <taxon>Dikarya</taxon>
        <taxon>Ascomycota</taxon>
        <taxon>Pezizomycotina</taxon>
        <taxon>Dothideomycetes</taxon>
        <taxon>Pleosporomycetidae</taxon>
        <taxon>Venturiales</taxon>
        <taxon>Cylindrosympodiaceae</taxon>
        <taxon>Tothia</taxon>
    </lineage>
</organism>
<feature type="compositionally biased region" description="Low complexity" evidence="2">
    <location>
        <begin position="72"/>
        <end position="81"/>
    </location>
</feature>
<feature type="region of interest" description="Disordered" evidence="2">
    <location>
        <begin position="514"/>
        <end position="539"/>
    </location>
</feature>
<dbReference type="Proteomes" id="UP000800235">
    <property type="component" value="Unassembled WGS sequence"/>
</dbReference>
<sequence length="571" mass="62741">MEPSSELPGVRPAGKNMATTTDGARYNKLQRPDVFPTAPPPRSPVQEIKGSEKPIIAAEVLSTNGRIDEENGNGNNNSHGNCSRITGGELVGEATLKSSKYNQHARTRQLFPVDIDTGMKGALPVPEDGDGDGFSQGESRDAVRYLRMVRDEAFTIPHVIAVPRTPPPPEEELYDENIYGDSRGYYADGAYISAPPIGPNLPDYDEYYEDDEWWDDEEEEEVPVFIPPSLTPQEAYTETLLTRFYAQRAFLRNPPPAEAAMALHSTAMITVPRKTESAIKAWAHAVEYINPSPVQLATMGNHVILRLLNMACQSLSSRNVNLSLRYGAWVWALLASLDERLLFGEDISELRRFARRAAWMSGASVGAVDGDEDFLDDPSSGDEVAPFTEPATTAAGERNTVAPDLIEAGKEAPSRGRLVKGAKKRGRRNTSSPSPRPKRAKKPPGPTTDRRNSNGEMIYFRENAETINRQQDFGSASQEEILPISESFDALPSSITDVEEAKARLLRKIAKGVEGEGEVAEGGEGKESRDSEHGQDGDVLDFNTKVTLDVIITIIGEVFGQRDLLGMRQQW</sequence>
<dbReference type="EMBL" id="MU007102">
    <property type="protein sequence ID" value="KAF2421105.1"/>
    <property type="molecule type" value="Genomic_DNA"/>
</dbReference>
<reference evidence="3" key="1">
    <citation type="journal article" date="2020" name="Stud. Mycol.">
        <title>101 Dothideomycetes genomes: a test case for predicting lifestyles and emergence of pathogens.</title>
        <authorList>
            <person name="Haridas S."/>
            <person name="Albert R."/>
            <person name="Binder M."/>
            <person name="Bloem J."/>
            <person name="Labutti K."/>
            <person name="Salamov A."/>
            <person name="Andreopoulos B."/>
            <person name="Baker S."/>
            <person name="Barry K."/>
            <person name="Bills G."/>
            <person name="Bluhm B."/>
            <person name="Cannon C."/>
            <person name="Castanera R."/>
            <person name="Culley D."/>
            <person name="Daum C."/>
            <person name="Ezra D."/>
            <person name="Gonzalez J."/>
            <person name="Henrissat B."/>
            <person name="Kuo A."/>
            <person name="Liang C."/>
            <person name="Lipzen A."/>
            <person name="Lutzoni F."/>
            <person name="Magnuson J."/>
            <person name="Mondo S."/>
            <person name="Nolan M."/>
            <person name="Ohm R."/>
            <person name="Pangilinan J."/>
            <person name="Park H.-J."/>
            <person name="Ramirez L."/>
            <person name="Alfaro M."/>
            <person name="Sun H."/>
            <person name="Tritt A."/>
            <person name="Yoshinaga Y."/>
            <person name="Zwiers L.-H."/>
            <person name="Turgeon B."/>
            <person name="Goodwin S."/>
            <person name="Spatafora J."/>
            <person name="Crous P."/>
            <person name="Grigoriev I."/>
        </authorList>
    </citation>
    <scope>NUCLEOTIDE SEQUENCE</scope>
    <source>
        <strain evidence="3">CBS 130266</strain>
    </source>
</reference>
<feature type="compositionally biased region" description="Acidic residues" evidence="2">
    <location>
        <begin position="370"/>
        <end position="380"/>
    </location>
</feature>
<evidence type="ECO:0000313" key="3">
    <source>
        <dbReference type="EMBL" id="KAF2421105.1"/>
    </source>
</evidence>
<evidence type="ECO:0000256" key="2">
    <source>
        <dbReference type="SAM" id="MobiDB-lite"/>
    </source>
</evidence>
<dbReference type="OrthoDB" id="428895at2759"/>
<proteinExistence type="inferred from homology"/>
<dbReference type="PANTHER" id="PTHR12794:SF0">
    <property type="entry name" value="GEM-ASSOCIATED PROTEIN 2"/>
    <property type="match status" value="1"/>
</dbReference>
<feature type="region of interest" description="Disordered" evidence="2">
    <location>
        <begin position="370"/>
        <end position="454"/>
    </location>
</feature>
<evidence type="ECO:0000256" key="1">
    <source>
        <dbReference type="ARBA" id="ARBA00025758"/>
    </source>
</evidence>
<name>A0A9P4NH14_9PEZI</name>
<protein>
    <submittedName>
        <fullName evidence="3">Uncharacterized protein</fullName>
    </submittedName>
</protein>
<accession>A0A9P4NH14</accession>
<feature type="region of interest" description="Disordered" evidence="2">
    <location>
        <begin position="65"/>
        <end position="84"/>
    </location>
</feature>